<keyword evidence="2" id="KW-1185">Reference proteome</keyword>
<organism evidence="1 2">
    <name type="scientific">Quillaja saponaria</name>
    <name type="common">Soap bark tree</name>
    <dbReference type="NCBI Taxonomy" id="32244"/>
    <lineage>
        <taxon>Eukaryota</taxon>
        <taxon>Viridiplantae</taxon>
        <taxon>Streptophyta</taxon>
        <taxon>Embryophyta</taxon>
        <taxon>Tracheophyta</taxon>
        <taxon>Spermatophyta</taxon>
        <taxon>Magnoliopsida</taxon>
        <taxon>eudicotyledons</taxon>
        <taxon>Gunneridae</taxon>
        <taxon>Pentapetalae</taxon>
        <taxon>rosids</taxon>
        <taxon>fabids</taxon>
        <taxon>Fabales</taxon>
        <taxon>Quillajaceae</taxon>
        <taxon>Quillaja</taxon>
    </lineage>
</organism>
<evidence type="ECO:0000313" key="2">
    <source>
        <dbReference type="Proteomes" id="UP001163823"/>
    </source>
</evidence>
<comment type="caution">
    <text evidence="1">The sequence shown here is derived from an EMBL/GenBank/DDBJ whole genome shotgun (WGS) entry which is preliminary data.</text>
</comment>
<accession>A0AAD7PLE1</accession>
<name>A0AAD7PLE1_QUISA</name>
<proteinExistence type="predicted"/>
<dbReference type="Proteomes" id="UP001163823">
    <property type="component" value="Chromosome 8"/>
</dbReference>
<protein>
    <submittedName>
        <fullName evidence="1">Uncharacterized protein</fullName>
    </submittedName>
</protein>
<reference evidence="1" key="1">
    <citation type="journal article" date="2023" name="Science">
        <title>Elucidation of the pathway for biosynthesis of saponin adjuvants from the soapbark tree.</title>
        <authorList>
            <person name="Reed J."/>
            <person name="Orme A."/>
            <person name="El-Demerdash A."/>
            <person name="Owen C."/>
            <person name="Martin L.B.B."/>
            <person name="Misra R.C."/>
            <person name="Kikuchi S."/>
            <person name="Rejzek M."/>
            <person name="Martin A.C."/>
            <person name="Harkess A."/>
            <person name="Leebens-Mack J."/>
            <person name="Louveau T."/>
            <person name="Stephenson M.J."/>
            <person name="Osbourn A."/>
        </authorList>
    </citation>
    <scope>NUCLEOTIDE SEQUENCE</scope>
    <source>
        <strain evidence="1">S10</strain>
    </source>
</reference>
<dbReference type="AlphaFoldDB" id="A0AAD7PLE1"/>
<dbReference type="EMBL" id="JARAOO010000008">
    <property type="protein sequence ID" value="KAJ7959893.1"/>
    <property type="molecule type" value="Genomic_DNA"/>
</dbReference>
<sequence length="115" mass="12518">MLLALSATKRMATHPPRGVSFSIIFLCGGAMRAILQLVDLSSSPKNSLPSVQIASIIKLRRGDGREVHGQDFTYTLLVDLHYGISCGSTKETLFMEAAKRVPFCALHQELLGCVN</sequence>
<dbReference type="KEGG" id="qsa:O6P43_020411"/>
<gene>
    <name evidence="1" type="ORF">O6P43_020411</name>
</gene>
<evidence type="ECO:0000313" key="1">
    <source>
        <dbReference type="EMBL" id="KAJ7959893.1"/>
    </source>
</evidence>